<feature type="transmembrane region" description="Helical" evidence="5">
    <location>
        <begin position="202"/>
        <end position="223"/>
    </location>
</feature>
<dbReference type="SUPFAM" id="SSF103473">
    <property type="entry name" value="MFS general substrate transporter"/>
    <property type="match status" value="1"/>
</dbReference>
<feature type="transmembrane region" description="Helical" evidence="5">
    <location>
        <begin position="144"/>
        <end position="161"/>
    </location>
</feature>
<feature type="transmembrane region" description="Helical" evidence="5">
    <location>
        <begin position="680"/>
        <end position="700"/>
    </location>
</feature>
<feature type="transmembrane region" description="Helical" evidence="5">
    <location>
        <begin position="108"/>
        <end position="132"/>
    </location>
</feature>
<dbReference type="InterPro" id="IPR036259">
    <property type="entry name" value="MFS_trans_sf"/>
</dbReference>
<evidence type="ECO:0000256" key="2">
    <source>
        <dbReference type="ARBA" id="ARBA00022989"/>
    </source>
</evidence>
<name>A0A183IKQ0_9BILA</name>
<organism evidence="8">
    <name type="scientific">Soboliphyme baturini</name>
    <dbReference type="NCBI Taxonomy" id="241478"/>
    <lineage>
        <taxon>Eukaryota</taxon>
        <taxon>Metazoa</taxon>
        <taxon>Ecdysozoa</taxon>
        <taxon>Nematoda</taxon>
        <taxon>Enoplea</taxon>
        <taxon>Dorylaimia</taxon>
        <taxon>Dioctophymatida</taxon>
        <taxon>Dioctophymatoidea</taxon>
        <taxon>Soboliphymatidae</taxon>
        <taxon>Soboliphyme</taxon>
    </lineage>
</organism>
<keyword evidence="1 5" id="KW-0812">Transmembrane</keyword>
<reference evidence="8" key="1">
    <citation type="submission" date="2016-06" db="UniProtKB">
        <authorList>
            <consortium name="WormBaseParasite"/>
        </authorList>
    </citation>
    <scope>IDENTIFICATION</scope>
</reference>
<dbReference type="WBParaSite" id="SBAD_0000437801-mRNA-1">
    <property type="protein sequence ID" value="SBAD_0000437801-mRNA-1"/>
    <property type="gene ID" value="SBAD_0000437801"/>
</dbReference>
<evidence type="ECO:0000313" key="6">
    <source>
        <dbReference type="EMBL" id="VDP03644.1"/>
    </source>
</evidence>
<protein>
    <submittedName>
        <fullName evidence="8">MFS domain-containing protein</fullName>
    </submittedName>
</protein>
<accession>A0A183IKQ0</accession>
<feature type="compositionally biased region" description="Polar residues" evidence="4">
    <location>
        <begin position="1"/>
        <end position="25"/>
    </location>
</feature>
<feature type="transmembrane region" description="Helical" evidence="5">
    <location>
        <begin position="173"/>
        <end position="190"/>
    </location>
</feature>
<sequence>MTSSTVNDYVIEQTSSPSKDNTSPVPSDPVEVNGDYSSGDDSDDDDTERISIDHDLLLKTHQRAKKMDDPNSQLLAKSVFSGLLCFATGLCVSLIGPTLPDLQYLTGAYSLSQTLIVVSASSVGIISGILAGDCLFRWLSPRKVLSFSLTASGFLLTFIPYCNGLNKCCTLMILQGIFLGLVEKGVFSMFHSWRSQRFMLTILYFSFAFGSSLSPFIASQFVYHQRQIDAANLTSMATLKPSLSSRVSVVRRSAEAFLSATSLPHNGSDIGQPFGDANHSTVIPCYNDNCTTMIAATTKKITKPKVADGAALSAETSYANRKMTALKLSEQKTKNLVPKEPENNKTGEAKNHVKYETANETFTKPENLTANNITSVMSPTAASAVTTTYASTTTTISVTLTTSQSSLTSSVIPTTVARTASQASSSISSGTISFEFSSSSLAPVTHDHSVLEKLHYRLWAFVMWAVSRFNNAYMSYMVVSLLTVALAFLTFTICCCKGLGLNAGQPTGDLVLSGLEFTQFRAHQCTLVFIVLLAMFVSGIEALASSLLTVYTIVGLGDSQYTGAVLTGTFFLSVAAARLLLIPLIKYSTRIIAVNLALLLVFAGVLVFSAELMSFWLEVTAVGLVIGSLLPNIFCWLHDQVALVPCFTTVWLISCHVGWLVAPVSVITVMESHSFRDLKLAILVLALLACLSFIALNRIAKQSSRLSLARHLAFEMNGNANQFLSEFSLSDKLDDIFNDHDEFLYFDRARDLKIVH</sequence>
<gene>
    <name evidence="6" type="ORF">SBAD_LOCUS4196</name>
</gene>
<evidence type="ECO:0000256" key="1">
    <source>
        <dbReference type="ARBA" id="ARBA00022692"/>
    </source>
</evidence>
<feature type="transmembrane region" description="Helical" evidence="5">
    <location>
        <begin position="473"/>
        <end position="496"/>
    </location>
</feature>
<keyword evidence="7" id="KW-1185">Reference proteome</keyword>
<proteinExistence type="predicted"/>
<feature type="compositionally biased region" description="Acidic residues" evidence="4">
    <location>
        <begin position="38"/>
        <end position="47"/>
    </location>
</feature>
<feature type="transmembrane region" description="Helical" evidence="5">
    <location>
        <begin position="641"/>
        <end position="660"/>
    </location>
</feature>
<evidence type="ECO:0000256" key="3">
    <source>
        <dbReference type="ARBA" id="ARBA00023136"/>
    </source>
</evidence>
<feature type="transmembrane region" description="Helical" evidence="5">
    <location>
        <begin position="74"/>
        <end position="96"/>
    </location>
</feature>
<dbReference type="AlphaFoldDB" id="A0A183IKQ0"/>
<dbReference type="Proteomes" id="UP000270296">
    <property type="component" value="Unassembled WGS sequence"/>
</dbReference>
<feature type="transmembrane region" description="Helical" evidence="5">
    <location>
        <begin position="527"/>
        <end position="554"/>
    </location>
</feature>
<dbReference type="OrthoDB" id="10253878at2759"/>
<evidence type="ECO:0000256" key="5">
    <source>
        <dbReference type="SAM" id="Phobius"/>
    </source>
</evidence>
<reference evidence="6 7" key="2">
    <citation type="submission" date="2018-11" db="EMBL/GenBank/DDBJ databases">
        <authorList>
            <consortium name="Pathogen Informatics"/>
        </authorList>
    </citation>
    <scope>NUCLEOTIDE SEQUENCE [LARGE SCALE GENOMIC DNA]</scope>
</reference>
<dbReference type="PANTHER" id="PTHR23121">
    <property type="entry name" value="SODIUM-DEPENDENT GLUCOSE TRANSPORTER 1"/>
    <property type="match status" value="1"/>
</dbReference>
<keyword evidence="2 5" id="KW-1133">Transmembrane helix</keyword>
<feature type="region of interest" description="Disordered" evidence="4">
    <location>
        <begin position="1"/>
        <end position="48"/>
    </location>
</feature>
<dbReference type="Gene3D" id="1.20.1250.20">
    <property type="entry name" value="MFS general substrate transporter like domains"/>
    <property type="match status" value="1"/>
</dbReference>
<dbReference type="PANTHER" id="PTHR23121:SF9">
    <property type="entry name" value="SODIUM-DEPENDENT GLUCOSE TRANSPORTER 1"/>
    <property type="match status" value="1"/>
</dbReference>
<evidence type="ECO:0000256" key="4">
    <source>
        <dbReference type="SAM" id="MobiDB-lite"/>
    </source>
</evidence>
<feature type="transmembrane region" description="Helical" evidence="5">
    <location>
        <begin position="615"/>
        <end position="634"/>
    </location>
</feature>
<dbReference type="EMBL" id="UZAM01008179">
    <property type="protein sequence ID" value="VDP03644.1"/>
    <property type="molecule type" value="Genomic_DNA"/>
</dbReference>
<evidence type="ECO:0000313" key="8">
    <source>
        <dbReference type="WBParaSite" id="SBAD_0000437801-mRNA-1"/>
    </source>
</evidence>
<feature type="transmembrane region" description="Helical" evidence="5">
    <location>
        <begin position="592"/>
        <end position="609"/>
    </location>
</feature>
<evidence type="ECO:0000313" key="7">
    <source>
        <dbReference type="Proteomes" id="UP000270296"/>
    </source>
</evidence>
<feature type="transmembrane region" description="Helical" evidence="5">
    <location>
        <begin position="560"/>
        <end position="580"/>
    </location>
</feature>
<keyword evidence="3 5" id="KW-0472">Membrane</keyword>